<dbReference type="EMBL" id="CABITT030000005">
    <property type="protein sequence ID" value="VVB03851.1"/>
    <property type="molecule type" value="Genomic_DNA"/>
</dbReference>
<dbReference type="AlphaFoldDB" id="A0A565BR57"/>
<dbReference type="PANTHER" id="PTHR46710">
    <property type="entry name" value="ARM REPEAT PROTEIN INTERACTING WITH ABF2"/>
    <property type="match status" value="1"/>
</dbReference>
<evidence type="ECO:0000313" key="2">
    <source>
        <dbReference type="Proteomes" id="UP000489600"/>
    </source>
</evidence>
<sequence length="73" mass="8560">MLQDTHNQAGIGHRGRIVSLLNLLDVKYWENVVDFREAGGIQKLQDNNFTVQPTKDCVVRTLKRQERRFMDDM</sequence>
<accession>A0A565BR57</accession>
<keyword evidence="2" id="KW-1185">Reference proteome</keyword>
<proteinExistence type="predicted"/>
<dbReference type="InterPro" id="IPR044282">
    <property type="entry name" value="ABAP1/ARIA"/>
</dbReference>
<dbReference type="Proteomes" id="UP000489600">
    <property type="component" value="Unassembled WGS sequence"/>
</dbReference>
<dbReference type="PANTHER" id="PTHR46710:SF11">
    <property type="entry name" value="ARMADILLO BTB ARABIDOPSIS PROTEIN 1"/>
    <property type="match status" value="1"/>
</dbReference>
<organism evidence="1 2">
    <name type="scientific">Arabis nemorensis</name>
    <dbReference type="NCBI Taxonomy" id="586526"/>
    <lineage>
        <taxon>Eukaryota</taxon>
        <taxon>Viridiplantae</taxon>
        <taxon>Streptophyta</taxon>
        <taxon>Embryophyta</taxon>
        <taxon>Tracheophyta</taxon>
        <taxon>Spermatophyta</taxon>
        <taxon>Magnoliopsida</taxon>
        <taxon>eudicotyledons</taxon>
        <taxon>Gunneridae</taxon>
        <taxon>Pentapetalae</taxon>
        <taxon>rosids</taxon>
        <taxon>malvids</taxon>
        <taxon>Brassicales</taxon>
        <taxon>Brassicaceae</taxon>
        <taxon>Arabideae</taxon>
        <taxon>Arabis</taxon>
    </lineage>
</organism>
<reference evidence="1" key="1">
    <citation type="submission" date="2019-07" db="EMBL/GenBank/DDBJ databases">
        <authorList>
            <person name="Dittberner H."/>
        </authorList>
    </citation>
    <scope>NUCLEOTIDE SEQUENCE [LARGE SCALE GENOMIC DNA]</scope>
</reference>
<comment type="caution">
    <text evidence="1">The sequence shown here is derived from an EMBL/GenBank/DDBJ whole genome shotgun (WGS) entry which is preliminary data.</text>
</comment>
<gene>
    <name evidence="1" type="ORF">ANE_LOCUS14295</name>
</gene>
<dbReference type="OrthoDB" id="1697906at2759"/>
<name>A0A565BR57_9BRAS</name>
<protein>
    <submittedName>
        <fullName evidence="1">Uncharacterized protein</fullName>
    </submittedName>
</protein>
<evidence type="ECO:0000313" key="1">
    <source>
        <dbReference type="EMBL" id="VVB03851.1"/>
    </source>
</evidence>